<evidence type="ECO:0000313" key="8">
    <source>
        <dbReference type="Proteomes" id="UP001367676"/>
    </source>
</evidence>
<evidence type="ECO:0000256" key="2">
    <source>
        <dbReference type="ARBA" id="ARBA00022723"/>
    </source>
</evidence>
<accession>A0AAN9TT56</accession>
<dbReference type="GO" id="GO:0006325">
    <property type="term" value="P:chromatin organization"/>
    <property type="evidence" value="ECO:0007669"/>
    <property type="project" value="TreeGrafter"/>
</dbReference>
<evidence type="ECO:0000256" key="5">
    <source>
        <dbReference type="ARBA" id="ARBA00023242"/>
    </source>
</evidence>
<evidence type="ECO:0008006" key="9">
    <source>
        <dbReference type="Google" id="ProtNLM"/>
    </source>
</evidence>
<dbReference type="Proteomes" id="UP001367676">
    <property type="component" value="Unassembled WGS sequence"/>
</dbReference>
<keyword evidence="4" id="KW-0862">Zinc</keyword>
<evidence type="ECO:0000256" key="1">
    <source>
        <dbReference type="ARBA" id="ARBA00004123"/>
    </source>
</evidence>
<reference evidence="7 8" key="1">
    <citation type="submission" date="2024-03" db="EMBL/GenBank/DDBJ databases">
        <title>Adaptation during the transition from Ophiocordyceps entomopathogen to insect associate is accompanied by gene loss and intensified selection.</title>
        <authorList>
            <person name="Ward C.M."/>
            <person name="Onetto C.A."/>
            <person name="Borneman A.R."/>
        </authorList>
    </citation>
    <scope>NUCLEOTIDE SEQUENCE [LARGE SCALE GENOMIC DNA]</scope>
    <source>
        <strain evidence="7">AWRI1</strain>
        <tissue evidence="7">Single Adult Female</tissue>
    </source>
</reference>
<dbReference type="PANTHER" id="PTHR13340:SF2">
    <property type="entry name" value="GATA ZINC FINGER DOMAIN-CONTAINING PROTEIN 1"/>
    <property type="match status" value="1"/>
</dbReference>
<evidence type="ECO:0000256" key="3">
    <source>
        <dbReference type="ARBA" id="ARBA00022771"/>
    </source>
</evidence>
<keyword evidence="8" id="KW-1185">Reference proteome</keyword>
<dbReference type="GO" id="GO:0008270">
    <property type="term" value="F:zinc ion binding"/>
    <property type="evidence" value="ECO:0007669"/>
    <property type="project" value="UniProtKB-KW"/>
</dbReference>
<evidence type="ECO:0000313" key="7">
    <source>
        <dbReference type="EMBL" id="KAK7603641.1"/>
    </source>
</evidence>
<protein>
    <recommendedName>
        <fullName evidence="9">GATA zinc finger domain-containing protein 1</fullName>
    </recommendedName>
</protein>
<dbReference type="GO" id="GO:0005634">
    <property type="term" value="C:nucleus"/>
    <property type="evidence" value="ECO:0007669"/>
    <property type="project" value="UniProtKB-SubCell"/>
</dbReference>
<feature type="region of interest" description="Disordered" evidence="6">
    <location>
        <begin position="150"/>
        <end position="172"/>
    </location>
</feature>
<evidence type="ECO:0000256" key="6">
    <source>
        <dbReference type="SAM" id="MobiDB-lite"/>
    </source>
</evidence>
<keyword evidence="5" id="KW-0539">Nucleus</keyword>
<proteinExistence type="predicted"/>
<gene>
    <name evidence="7" type="ORF">V9T40_003640</name>
</gene>
<comment type="caution">
    <text evidence="7">The sequence shown here is derived from an EMBL/GenBank/DDBJ whole genome shotgun (WGS) entry which is preliminary data.</text>
</comment>
<sequence length="306" mass="35032">MRNNDDDNFSDSPAACHVMLLIHVLSSPTLKLRYTIPEENKASNASMLHGVKKSNLRRSVVSKVVEERLVRDKCVTCKKLFLAYRPENHPDLKTCDNCLSLKEVTEPAPENIEKIEKALPEQVQTVVQTIQTPSEEPVSRVCEENELPKTEISENEKQEDVENVKKPSEENTVPSPIPCRLGSYSVRHKIMHNNYFLSIGDIVSLRSEGTNYYAQITIFIESVFCEKYAALIWLLPTTSRSSADVGFDPFAFVYGPEDESFYDVRQLKFVMHPPTQFYKRFIPPVPKNSDISIMKHKYKVNCKRKS</sequence>
<dbReference type="AlphaFoldDB" id="A0AAN9TT56"/>
<feature type="compositionally biased region" description="Basic and acidic residues" evidence="6">
    <location>
        <begin position="150"/>
        <end position="169"/>
    </location>
</feature>
<evidence type="ECO:0000256" key="4">
    <source>
        <dbReference type="ARBA" id="ARBA00022833"/>
    </source>
</evidence>
<keyword evidence="2" id="KW-0479">Metal-binding</keyword>
<comment type="subcellular location">
    <subcellularLocation>
        <location evidence="1">Nucleus</location>
    </subcellularLocation>
</comment>
<dbReference type="PANTHER" id="PTHR13340">
    <property type="entry name" value="GATA ZINC FINGER DOMAIN-CONTAINING"/>
    <property type="match status" value="1"/>
</dbReference>
<keyword evidence="3" id="KW-0863">Zinc-finger</keyword>
<dbReference type="EMBL" id="JBBCAQ010000006">
    <property type="protein sequence ID" value="KAK7603641.1"/>
    <property type="molecule type" value="Genomic_DNA"/>
</dbReference>
<dbReference type="InterPro" id="IPR039050">
    <property type="entry name" value="GATAD1"/>
</dbReference>
<organism evidence="7 8">
    <name type="scientific">Parthenolecanium corni</name>
    <dbReference type="NCBI Taxonomy" id="536013"/>
    <lineage>
        <taxon>Eukaryota</taxon>
        <taxon>Metazoa</taxon>
        <taxon>Ecdysozoa</taxon>
        <taxon>Arthropoda</taxon>
        <taxon>Hexapoda</taxon>
        <taxon>Insecta</taxon>
        <taxon>Pterygota</taxon>
        <taxon>Neoptera</taxon>
        <taxon>Paraneoptera</taxon>
        <taxon>Hemiptera</taxon>
        <taxon>Sternorrhyncha</taxon>
        <taxon>Coccoidea</taxon>
        <taxon>Coccidae</taxon>
        <taxon>Parthenolecanium</taxon>
    </lineage>
</organism>
<name>A0AAN9TT56_9HEMI</name>